<keyword evidence="1" id="KW-0325">Glycoprotein</keyword>
<dbReference type="GO" id="GO:0046872">
    <property type="term" value="F:metal ion binding"/>
    <property type="evidence" value="ECO:0007669"/>
    <property type="project" value="UniProtKB-UniRule"/>
</dbReference>
<dbReference type="PROSITE" id="PS51365">
    <property type="entry name" value="RENAL_DIPEPTIDASE_2"/>
    <property type="match status" value="1"/>
</dbReference>
<comment type="cofactor">
    <cofactor evidence="1">
        <name>Zn(2+)</name>
        <dbReference type="ChEBI" id="CHEBI:29105"/>
    </cofactor>
</comment>
<accession>A0A1S3KA95</accession>
<keyword evidence="1" id="KW-0862">Zinc</keyword>
<dbReference type="Gene3D" id="3.20.20.140">
    <property type="entry name" value="Metal-dependent hydrolases"/>
    <property type="match status" value="1"/>
</dbReference>
<comment type="subcellular location">
    <subcellularLocation>
        <location evidence="1">Membrane</location>
        <topology evidence="1">Lipid-anchor</topology>
        <topology evidence="1">GPI-anchor</topology>
    </subcellularLocation>
</comment>
<proteinExistence type="inferred from homology"/>
<dbReference type="FunFam" id="3.20.20.140:FF:000030">
    <property type="entry name" value="Dipeptidase"/>
    <property type="match status" value="1"/>
</dbReference>
<keyword evidence="1" id="KW-0378">Hydrolase</keyword>
<dbReference type="InterPro" id="IPR000180">
    <property type="entry name" value="Dipep_AS"/>
</dbReference>
<keyword evidence="1" id="KW-1015">Disulfide bond</keyword>
<dbReference type="InParanoid" id="A0A1S3KA95"/>
<comment type="catalytic activity">
    <reaction evidence="1">
        <text>an L-aminoacyl-L-amino acid + H2O = 2 an L-alpha-amino acid</text>
        <dbReference type="Rhea" id="RHEA:48940"/>
        <dbReference type="ChEBI" id="CHEBI:15377"/>
        <dbReference type="ChEBI" id="CHEBI:59869"/>
        <dbReference type="ChEBI" id="CHEBI:77460"/>
        <dbReference type="EC" id="3.4.13.19"/>
    </reaction>
</comment>
<organism evidence="3 4">
    <name type="scientific">Lingula anatina</name>
    <name type="common">Brachiopod</name>
    <name type="synonym">Lingula unguis</name>
    <dbReference type="NCBI Taxonomy" id="7574"/>
    <lineage>
        <taxon>Eukaryota</taxon>
        <taxon>Metazoa</taxon>
        <taxon>Spiralia</taxon>
        <taxon>Lophotrochozoa</taxon>
        <taxon>Brachiopoda</taxon>
        <taxon>Linguliformea</taxon>
        <taxon>Lingulata</taxon>
        <taxon>Lingulida</taxon>
        <taxon>Linguloidea</taxon>
        <taxon>Lingulidae</taxon>
        <taxon>Lingula</taxon>
    </lineage>
</organism>
<dbReference type="GeneID" id="106180182"/>
<gene>
    <name evidence="4" type="primary">LOC106180182</name>
</gene>
<keyword evidence="1" id="KW-0449">Lipoprotein</keyword>
<dbReference type="FunCoup" id="A0A1S3KA95">
    <property type="interactions" value="9"/>
</dbReference>
<dbReference type="GO" id="GO:0098552">
    <property type="term" value="C:side of membrane"/>
    <property type="evidence" value="ECO:0007669"/>
    <property type="project" value="UniProtKB-KW"/>
</dbReference>
<dbReference type="InterPro" id="IPR008257">
    <property type="entry name" value="Pept_M19"/>
</dbReference>
<keyword evidence="1" id="KW-0645">Protease</keyword>
<evidence type="ECO:0000256" key="2">
    <source>
        <dbReference type="SAM" id="Phobius"/>
    </source>
</evidence>
<dbReference type="EC" id="3.4.13.19" evidence="1"/>
<dbReference type="STRING" id="7574.A0A1S3KA95"/>
<dbReference type="GO" id="GO:0070573">
    <property type="term" value="F:metallodipeptidase activity"/>
    <property type="evidence" value="ECO:0007669"/>
    <property type="project" value="InterPro"/>
</dbReference>
<keyword evidence="2" id="KW-0812">Transmembrane</keyword>
<dbReference type="PANTHER" id="PTHR10443">
    <property type="entry name" value="MICROSOMAL DIPEPTIDASE"/>
    <property type="match status" value="1"/>
</dbReference>
<name>A0A1S3KA95_LINAN</name>
<dbReference type="Pfam" id="PF01244">
    <property type="entry name" value="Peptidase_M19"/>
    <property type="match status" value="1"/>
</dbReference>
<feature type="transmembrane region" description="Helical" evidence="2">
    <location>
        <begin position="24"/>
        <end position="45"/>
    </location>
</feature>
<evidence type="ECO:0000313" key="3">
    <source>
        <dbReference type="Proteomes" id="UP000085678"/>
    </source>
</evidence>
<evidence type="ECO:0000256" key="1">
    <source>
        <dbReference type="RuleBase" id="RU341113"/>
    </source>
</evidence>
<sequence>MSSYDSMEPLLGRRRKSGVCGRKCLIAGITGTVVVLAAVAVVVTLRFTTDSSPQALATKVLEGTPLIDGHNDLAYRFRSNVMNHVDSVNLRESLIGVWNETQTDIPRLRAGRLGAQFWSCYGSCSAQYRDATRVALDQLDTIMRFVEKYPDTFHFATTAQGIEDAFSAGKIGSLIGLEGGHMIDSSLATLRVFYRLGVRYMTLTHSCHTPWADNWKSDWPLANPQYDPPVNNGLSEWGQTIVLEMNRLGMLVDLSHVSKATMLDALNVTQAPVIFSHSSAYAVCHHPRNVQDDVLLKLKENNGLIMVNFYNEYGNCFPNNQSTATLQQVVDHMNYIKDLIGEDHVGIGADYDGASGFPQGLEDVSKYPALFTALAEGGWTDTQMKKLAGENLLRVFKEVEKISEQLKTSKIQDEHIPVADLRNTSEPCRPDF</sequence>
<keyword evidence="3" id="KW-1185">Reference proteome</keyword>
<dbReference type="GO" id="GO:0006508">
    <property type="term" value="P:proteolysis"/>
    <property type="evidence" value="ECO:0007669"/>
    <property type="project" value="UniProtKB-KW"/>
</dbReference>
<keyword evidence="1" id="KW-0224">Dipeptidase</keyword>
<comment type="similarity">
    <text evidence="1">Belongs to the metallo-dependent hydrolases superfamily. Peptidase M19 family.</text>
</comment>
<keyword evidence="2" id="KW-0472">Membrane</keyword>
<keyword evidence="1" id="KW-0336">GPI-anchor</keyword>
<keyword evidence="2" id="KW-1133">Transmembrane helix</keyword>
<dbReference type="PANTHER" id="PTHR10443:SF12">
    <property type="entry name" value="DIPEPTIDASE"/>
    <property type="match status" value="1"/>
</dbReference>
<dbReference type="CDD" id="cd01301">
    <property type="entry name" value="rDP_like"/>
    <property type="match status" value="1"/>
</dbReference>
<dbReference type="KEGG" id="lak:106180182"/>
<protein>
    <recommendedName>
        <fullName evidence="1">Dipeptidase</fullName>
        <ecNumber evidence="1">3.4.13.19</ecNumber>
    </recommendedName>
</protein>
<reference evidence="4" key="1">
    <citation type="submission" date="2025-08" db="UniProtKB">
        <authorList>
            <consortium name="RefSeq"/>
        </authorList>
    </citation>
    <scope>IDENTIFICATION</scope>
    <source>
        <tissue evidence="4">Gonads</tissue>
    </source>
</reference>
<dbReference type="AlphaFoldDB" id="A0A1S3KA95"/>
<dbReference type="PROSITE" id="PS00869">
    <property type="entry name" value="RENAL_DIPEPTIDASE_1"/>
    <property type="match status" value="1"/>
</dbReference>
<dbReference type="InterPro" id="IPR032466">
    <property type="entry name" value="Metal_Hydrolase"/>
</dbReference>
<dbReference type="OrthoDB" id="445695at2759"/>
<dbReference type="RefSeq" id="XP_013419550.1">
    <property type="nucleotide sequence ID" value="XM_013564096.1"/>
</dbReference>
<keyword evidence="1" id="KW-0482">Metalloprotease</keyword>
<comment type="subunit">
    <text evidence="1">Homodimer; disulfide-linked.</text>
</comment>
<evidence type="ECO:0000313" key="4">
    <source>
        <dbReference type="RefSeq" id="XP_013419550.1"/>
    </source>
</evidence>
<dbReference type="Proteomes" id="UP000085678">
    <property type="component" value="Unplaced"/>
</dbReference>
<dbReference type="SUPFAM" id="SSF51556">
    <property type="entry name" value="Metallo-dependent hydrolases"/>
    <property type="match status" value="1"/>
</dbReference>
<keyword evidence="1" id="KW-0479">Metal-binding</keyword>